<organism evidence="4 5">
    <name type="scientific">Vanessa tameamea</name>
    <name type="common">Kamehameha butterfly</name>
    <dbReference type="NCBI Taxonomy" id="334116"/>
    <lineage>
        <taxon>Eukaryota</taxon>
        <taxon>Metazoa</taxon>
        <taxon>Ecdysozoa</taxon>
        <taxon>Arthropoda</taxon>
        <taxon>Hexapoda</taxon>
        <taxon>Insecta</taxon>
        <taxon>Pterygota</taxon>
        <taxon>Neoptera</taxon>
        <taxon>Endopterygota</taxon>
        <taxon>Lepidoptera</taxon>
        <taxon>Glossata</taxon>
        <taxon>Ditrysia</taxon>
        <taxon>Papilionoidea</taxon>
        <taxon>Nymphalidae</taxon>
        <taxon>Nymphalinae</taxon>
        <taxon>Vanessa</taxon>
    </lineage>
</organism>
<dbReference type="SUPFAM" id="SSF54695">
    <property type="entry name" value="POZ domain"/>
    <property type="match status" value="1"/>
</dbReference>
<reference evidence="5" key="1">
    <citation type="submission" date="2025-08" db="UniProtKB">
        <authorList>
            <consortium name="RefSeq"/>
        </authorList>
    </citation>
    <scope>IDENTIFICATION</scope>
    <source>
        <tissue evidence="5">Whole body</tissue>
    </source>
</reference>
<evidence type="ECO:0000313" key="5">
    <source>
        <dbReference type="RefSeq" id="XP_026489721.2"/>
    </source>
</evidence>
<evidence type="ECO:0000259" key="3">
    <source>
        <dbReference type="PROSITE" id="PS50097"/>
    </source>
</evidence>
<keyword evidence="4" id="KW-1185">Reference proteome</keyword>
<dbReference type="PANTHER" id="PTHR45632:SF3">
    <property type="entry name" value="KELCH-LIKE PROTEIN 32"/>
    <property type="match status" value="1"/>
</dbReference>
<gene>
    <name evidence="5" type="primary">LOC113396127</name>
</gene>
<dbReference type="Pfam" id="PF00651">
    <property type="entry name" value="BTB"/>
    <property type="match status" value="1"/>
</dbReference>
<evidence type="ECO:0000256" key="1">
    <source>
        <dbReference type="ARBA" id="ARBA00022441"/>
    </source>
</evidence>
<dbReference type="PROSITE" id="PS50097">
    <property type="entry name" value="BTB"/>
    <property type="match status" value="1"/>
</dbReference>
<dbReference type="SUPFAM" id="SSF117281">
    <property type="entry name" value="Kelch motif"/>
    <property type="match status" value="1"/>
</dbReference>
<dbReference type="OrthoDB" id="10027872at2759"/>
<dbReference type="PANTHER" id="PTHR45632">
    <property type="entry name" value="LD33804P"/>
    <property type="match status" value="1"/>
</dbReference>
<keyword evidence="2" id="KW-0677">Repeat</keyword>
<evidence type="ECO:0000256" key="2">
    <source>
        <dbReference type="ARBA" id="ARBA00022737"/>
    </source>
</evidence>
<dbReference type="OMA" id="FWYLSHP"/>
<dbReference type="InterPro" id="IPR015915">
    <property type="entry name" value="Kelch-typ_b-propeller"/>
</dbReference>
<dbReference type="RefSeq" id="XP_026489721.2">
    <property type="nucleotide sequence ID" value="XM_026633936.2"/>
</dbReference>
<sequence length="579" mass="66732">MEEIYLQIRDKVFKVKKDVLCEHSDYFRAMFSGNYVENEQKQICIDMLDPNTMHIILQYMQIGLIDLSVYPLSTIKDITIAANFLQITELIKQIEYTLDIGTCASNWMETMDIAEISCFPKLEKFCVAFGLFSFKSMKPEYVLNIHKLAWYLSHPYLDSQSELEVFNFGLEWIFHTETGADALLVIIGCLDMKKVTTQDLEEIKKCMKGFENSLAAKVIDLLYDLSVNKLDLSETILNKQKSELCEKFTQRVWTETLDIIKESKTRCLQYTPVIPLWLLKDGKPELLPHSMYTYYQGRGFEQWLEVADKNLWGWSVVAWGLTKLVIVCGEHGRGTGMFMRDVKVYDTLRKEWTRHGVNLPQRRHAGLAVIGDSLYIAGGVGGFRVVLDTAIVYDLKQRSFRKISQMPDALQNPALCSHNNKVYAAGQKSIYCHEDSGTSDFWRKVVDTEMRMSCIRSCKEYIYCIQGYFSNLYRFVPGVEKNLQLITYFSSLPATICNLGEILYIFTWTICGQCDVLTVEEFKAKHTVEKPKVLFTQSDNCMRVNDVAGSCSLVMSAPPLYKELSKYHKRYLARYPDPV</sequence>
<accession>A0A8B8I0W9</accession>
<evidence type="ECO:0000313" key="4">
    <source>
        <dbReference type="Proteomes" id="UP001652626"/>
    </source>
</evidence>
<dbReference type="Gene3D" id="3.30.710.10">
    <property type="entry name" value="Potassium Channel Kv1.1, Chain A"/>
    <property type="match status" value="1"/>
</dbReference>
<dbReference type="InterPro" id="IPR011333">
    <property type="entry name" value="SKP1/BTB/POZ_sf"/>
</dbReference>
<dbReference type="Pfam" id="PF01344">
    <property type="entry name" value="Kelch_1"/>
    <property type="match status" value="1"/>
</dbReference>
<dbReference type="Gene3D" id="2.120.10.80">
    <property type="entry name" value="Kelch-type beta propeller"/>
    <property type="match status" value="1"/>
</dbReference>
<keyword evidence="1" id="KW-0880">Kelch repeat</keyword>
<dbReference type="InterPro" id="IPR000210">
    <property type="entry name" value="BTB/POZ_dom"/>
</dbReference>
<feature type="domain" description="BTB" evidence="3">
    <location>
        <begin position="2"/>
        <end position="69"/>
    </location>
</feature>
<dbReference type="CDD" id="cd18186">
    <property type="entry name" value="BTB_POZ_ZBTB_KLHL-like"/>
    <property type="match status" value="1"/>
</dbReference>
<dbReference type="SMART" id="SM00225">
    <property type="entry name" value="BTB"/>
    <property type="match status" value="1"/>
</dbReference>
<protein>
    <submittedName>
        <fullName evidence="5">Kelch-like protein 10</fullName>
    </submittedName>
</protein>
<dbReference type="GeneID" id="113396127"/>
<dbReference type="Proteomes" id="UP001652626">
    <property type="component" value="Chromosome 19"/>
</dbReference>
<name>A0A8B8I0W9_VANTA</name>
<dbReference type="InterPro" id="IPR006652">
    <property type="entry name" value="Kelch_1"/>
</dbReference>
<dbReference type="SMART" id="SM00612">
    <property type="entry name" value="Kelch"/>
    <property type="match status" value="2"/>
</dbReference>
<proteinExistence type="predicted"/>